<dbReference type="InterPro" id="IPR029044">
    <property type="entry name" value="Nucleotide-diphossugar_trans"/>
</dbReference>
<dbReference type="PANTHER" id="PTHR43179:SF7">
    <property type="entry name" value="RHAMNOSYLTRANSFERASE WBBL"/>
    <property type="match status" value="1"/>
</dbReference>
<evidence type="ECO:0000259" key="1">
    <source>
        <dbReference type="Pfam" id="PF00535"/>
    </source>
</evidence>
<evidence type="ECO:0000313" key="4">
    <source>
        <dbReference type="Proteomes" id="UP000663842"/>
    </source>
</evidence>
<name>A0A819WIG2_9BILA</name>
<evidence type="ECO:0000313" key="3">
    <source>
        <dbReference type="EMBL" id="CAF4125342.1"/>
    </source>
</evidence>
<dbReference type="Pfam" id="PF00535">
    <property type="entry name" value="Glycos_transf_2"/>
    <property type="match status" value="1"/>
</dbReference>
<dbReference type="SUPFAM" id="SSF53448">
    <property type="entry name" value="Nucleotide-diphospho-sugar transferases"/>
    <property type="match status" value="1"/>
</dbReference>
<dbReference type="CDD" id="cd03801">
    <property type="entry name" value="GT4_PimA-like"/>
    <property type="match status" value="1"/>
</dbReference>
<dbReference type="SUPFAM" id="SSF53756">
    <property type="entry name" value="UDP-Glycosyltransferase/glycogen phosphorylase"/>
    <property type="match status" value="1"/>
</dbReference>
<dbReference type="EMBL" id="CAJNRG010010267">
    <property type="protein sequence ID" value="CAF2120977.1"/>
    <property type="molecule type" value="Genomic_DNA"/>
</dbReference>
<organism evidence="3 4">
    <name type="scientific">Rotaria magnacalcarata</name>
    <dbReference type="NCBI Taxonomy" id="392030"/>
    <lineage>
        <taxon>Eukaryota</taxon>
        <taxon>Metazoa</taxon>
        <taxon>Spiralia</taxon>
        <taxon>Gnathifera</taxon>
        <taxon>Rotifera</taxon>
        <taxon>Eurotatoria</taxon>
        <taxon>Bdelloidea</taxon>
        <taxon>Philodinida</taxon>
        <taxon>Philodinidae</taxon>
        <taxon>Rotaria</taxon>
    </lineage>
</organism>
<dbReference type="Proteomes" id="UP000663887">
    <property type="component" value="Unassembled WGS sequence"/>
</dbReference>
<gene>
    <name evidence="3" type="ORF">UXM345_LOCUS23659</name>
    <name evidence="2" type="ORF">XDN619_LOCUS22708</name>
</gene>
<sequence length="659" mass="74850">MILELFRTSNEAESAEFIVVDDGSTENLKTVREVLNTIEDLFGASVSFIRNRARVGILASNMIAAAQARGDYLAFINTDIFVLRGWLTALLITFNHFPDIGMAGPLHLMEDGTVNEAGNIIFSDASVWKYGKGLQPYRFMTYARPVDYISTAAILIRRNLFQYIGGFHAPYGQGLYEDTDFAMRLRKEGYLIIYQPHSIVYRKHGNSNKKTIEELMVTNRMIFNKAWSTQLKQMSCPPNTQLLVASQRLMRPRLLWVDFQIPRPDYDSGSVRLFEILRILTTHKYYVVFQPSYSRGEGVIEGNIAELQFMGVLVLPIFKPNMPEFKKYWIAQGGCIFDVIVLSRPEIHTIWRDTMRNLCSHVPIIYDTVDLAFIRDVRTEMISLGKASLSTEYFVHGSNISKSQQDELRRIHDADAVVVVSEIERDILRANGVAADKITLLSNIHRVTDAQSTIAPCSVRSGILFVGHFCHLPNQQAMVFFFKEILPQIIQRWTPRNDSLPFINVVGSCTPEKHVIQMMHEHSKYAQFHGWLNEQDLQHMYSKTRVAIAPLRVGAGVKGKINQAMKLGVPIVATPIAVEGMNVNDGQDCLVADSPRDFARSIISLFQDCHLWERLSHGGYNNVIEHFSTKRAERALINLLSRFGVQPMKLENRSQCAIL</sequence>
<proteinExistence type="predicted"/>
<dbReference type="Proteomes" id="UP000663842">
    <property type="component" value="Unassembled WGS sequence"/>
</dbReference>
<protein>
    <recommendedName>
        <fullName evidence="1">Glycosyltransferase 2-like domain-containing protein</fullName>
    </recommendedName>
</protein>
<dbReference type="Pfam" id="PF13692">
    <property type="entry name" value="Glyco_trans_1_4"/>
    <property type="match status" value="1"/>
</dbReference>
<dbReference type="PANTHER" id="PTHR43179">
    <property type="entry name" value="RHAMNOSYLTRANSFERASE WBBL"/>
    <property type="match status" value="1"/>
</dbReference>
<dbReference type="Gene3D" id="3.40.50.2000">
    <property type="entry name" value="Glycogen Phosphorylase B"/>
    <property type="match status" value="1"/>
</dbReference>
<reference evidence="3" key="1">
    <citation type="submission" date="2021-02" db="EMBL/GenBank/DDBJ databases">
        <authorList>
            <person name="Nowell W R."/>
        </authorList>
    </citation>
    <scope>NUCLEOTIDE SEQUENCE</scope>
</reference>
<comment type="caution">
    <text evidence="3">The sequence shown here is derived from an EMBL/GenBank/DDBJ whole genome shotgun (WGS) entry which is preliminary data.</text>
</comment>
<feature type="domain" description="Glycosyltransferase 2-like" evidence="1">
    <location>
        <begin position="12"/>
        <end position="161"/>
    </location>
</feature>
<dbReference type="Gene3D" id="3.90.550.10">
    <property type="entry name" value="Spore Coat Polysaccharide Biosynthesis Protein SpsA, Chain A"/>
    <property type="match status" value="1"/>
</dbReference>
<evidence type="ECO:0000313" key="2">
    <source>
        <dbReference type="EMBL" id="CAF2120977.1"/>
    </source>
</evidence>
<dbReference type="InterPro" id="IPR001173">
    <property type="entry name" value="Glyco_trans_2-like"/>
</dbReference>
<dbReference type="EMBL" id="CAJOBF010004133">
    <property type="protein sequence ID" value="CAF4125342.1"/>
    <property type="molecule type" value="Genomic_DNA"/>
</dbReference>
<dbReference type="AlphaFoldDB" id="A0A819WIG2"/>
<accession>A0A819WIG2</accession>